<reference evidence="2 3" key="1">
    <citation type="submission" date="2016-07" db="EMBL/GenBank/DDBJ databases">
        <title>Pervasive Adenine N6-methylation of Active Genes in Fungi.</title>
        <authorList>
            <consortium name="DOE Joint Genome Institute"/>
            <person name="Mondo S.J."/>
            <person name="Dannebaum R.O."/>
            <person name="Kuo R.C."/>
            <person name="Labutti K."/>
            <person name="Haridas S."/>
            <person name="Kuo A."/>
            <person name="Salamov A."/>
            <person name="Ahrendt S.R."/>
            <person name="Lipzen A."/>
            <person name="Sullivan W."/>
            <person name="Andreopoulos W.B."/>
            <person name="Clum A."/>
            <person name="Lindquist E."/>
            <person name="Daum C."/>
            <person name="Ramamoorthy G.K."/>
            <person name="Gryganskyi A."/>
            <person name="Culley D."/>
            <person name="Magnuson J.K."/>
            <person name="James T.Y."/>
            <person name="O'Malley M.A."/>
            <person name="Stajich J.E."/>
            <person name="Spatafora J.W."/>
            <person name="Visel A."/>
            <person name="Grigoriev I.V."/>
        </authorList>
    </citation>
    <scope>NUCLEOTIDE SEQUENCE [LARGE SCALE GENOMIC DNA]</scope>
    <source>
        <strain evidence="2 3">ATCC 12442</strain>
    </source>
</reference>
<keyword evidence="3" id="KW-1185">Reference proteome</keyword>
<dbReference type="Gene3D" id="3.40.50.720">
    <property type="entry name" value="NAD(P)-binding Rossmann-like Domain"/>
    <property type="match status" value="1"/>
</dbReference>
<evidence type="ECO:0000313" key="3">
    <source>
        <dbReference type="Proteomes" id="UP000193922"/>
    </source>
</evidence>
<proteinExistence type="predicted"/>
<dbReference type="InterPro" id="IPR036291">
    <property type="entry name" value="NAD(P)-bd_dom_sf"/>
</dbReference>
<dbReference type="OrthoDB" id="191139at2759"/>
<organism evidence="2 3">
    <name type="scientific">Linderina pennispora</name>
    <dbReference type="NCBI Taxonomy" id="61395"/>
    <lineage>
        <taxon>Eukaryota</taxon>
        <taxon>Fungi</taxon>
        <taxon>Fungi incertae sedis</taxon>
        <taxon>Zoopagomycota</taxon>
        <taxon>Kickxellomycotina</taxon>
        <taxon>Kickxellomycetes</taxon>
        <taxon>Kickxellales</taxon>
        <taxon>Kickxellaceae</taxon>
        <taxon>Linderina</taxon>
    </lineage>
</organism>
<dbReference type="Proteomes" id="UP000193922">
    <property type="component" value="Unassembled WGS sequence"/>
</dbReference>
<dbReference type="GeneID" id="63802419"/>
<keyword evidence="1" id="KW-0560">Oxidoreductase</keyword>
<sequence length="349" mass="38600">MIGIPQYIERFQEKNNAKDCTGKHVVIIGGTRGLGAATAEKFAKLGASVTFVGRSQKAGDIVLRNCRANSPLAAKATFSHVLGNLSLLSEAAQVADQLDTAIAQTHRGIDALVLTAGCYGSSSTYSILGGTVKTQEQLDQWFSLLFLSRFLVIQRLMPWLKQRPGSRVINILRAGSRGSLDIDNLSMDGKSNLETISSMGLYLDATTLSLAERHHEQAFYHITAGPMVPHPVVEDTEHFPLLAWVERTLRPWLYSQSVSAYDAAEAVVYVAIQPEFGPAHSGTLMSERLENLPLTEFMRSPDTHDRIWRYALNEISFKLPNEVAKFQYASLDGDDLTNEIQITHEMYSQ</sequence>
<dbReference type="InterPro" id="IPR002347">
    <property type="entry name" value="SDR_fam"/>
</dbReference>
<dbReference type="RefSeq" id="XP_040740298.1">
    <property type="nucleotide sequence ID" value="XM_040885771.1"/>
</dbReference>
<name>A0A1Y1VYE5_9FUNG</name>
<comment type="caution">
    <text evidence="2">The sequence shown here is derived from an EMBL/GenBank/DDBJ whole genome shotgun (WGS) entry which is preliminary data.</text>
</comment>
<evidence type="ECO:0000313" key="2">
    <source>
        <dbReference type="EMBL" id="ORX66288.1"/>
    </source>
</evidence>
<dbReference type="PANTHER" id="PTHR47534:SF3">
    <property type="entry name" value="ALCOHOL DEHYDROGENASE-LIKE C-TERMINAL DOMAIN-CONTAINING PROTEIN"/>
    <property type="match status" value="1"/>
</dbReference>
<dbReference type="GO" id="GO:0016491">
    <property type="term" value="F:oxidoreductase activity"/>
    <property type="evidence" value="ECO:0007669"/>
    <property type="project" value="UniProtKB-KW"/>
</dbReference>
<protein>
    <submittedName>
        <fullName evidence="2">NAD(P)-binding protein</fullName>
    </submittedName>
</protein>
<dbReference type="InterPro" id="IPR052228">
    <property type="entry name" value="Sec_Metab_Biosynth_Oxidored"/>
</dbReference>
<gene>
    <name evidence="2" type="ORF">DL89DRAFT_260312</name>
</gene>
<dbReference type="PANTHER" id="PTHR47534">
    <property type="entry name" value="YALI0E05731P"/>
    <property type="match status" value="1"/>
</dbReference>
<accession>A0A1Y1VYE5</accession>
<dbReference type="STRING" id="61395.A0A1Y1VYE5"/>
<evidence type="ECO:0000256" key="1">
    <source>
        <dbReference type="ARBA" id="ARBA00023002"/>
    </source>
</evidence>
<dbReference type="SUPFAM" id="SSF51735">
    <property type="entry name" value="NAD(P)-binding Rossmann-fold domains"/>
    <property type="match status" value="1"/>
</dbReference>
<dbReference type="Pfam" id="PF00106">
    <property type="entry name" value="adh_short"/>
    <property type="match status" value="1"/>
</dbReference>
<dbReference type="EMBL" id="MCFD01000016">
    <property type="protein sequence ID" value="ORX66288.1"/>
    <property type="molecule type" value="Genomic_DNA"/>
</dbReference>
<dbReference type="AlphaFoldDB" id="A0A1Y1VYE5"/>